<dbReference type="Proteomes" id="UP000023152">
    <property type="component" value="Unassembled WGS sequence"/>
</dbReference>
<evidence type="ECO:0000313" key="1">
    <source>
        <dbReference type="EMBL" id="ETN98078.1"/>
    </source>
</evidence>
<organism evidence="1 2">
    <name type="scientific">Reticulomyxa filosa</name>
    <dbReference type="NCBI Taxonomy" id="46433"/>
    <lineage>
        <taxon>Eukaryota</taxon>
        <taxon>Sar</taxon>
        <taxon>Rhizaria</taxon>
        <taxon>Retaria</taxon>
        <taxon>Foraminifera</taxon>
        <taxon>Monothalamids</taxon>
        <taxon>Reticulomyxidae</taxon>
        <taxon>Reticulomyxa</taxon>
    </lineage>
</organism>
<dbReference type="AlphaFoldDB" id="X6L971"/>
<keyword evidence="2" id="KW-1185">Reference proteome</keyword>
<accession>X6L971</accession>
<evidence type="ECO:0000313" key="2">
    <source>
        <dbReference type="Proteomes" id="UP000023152"/>
    </source>
</evidence>
<protein>
    <submittedName>
        <fullName evidence="1">Uncharacterized protein</fullName>
    </submittedName>
</protein>
<proteinExistence type="predicted"/>
<dbReference type="EMBL" id="ASPP01047726">
    <property type="protein sequence ID" value="ETN98078.1"/>
    <property type="molecule type" value="Genomic_DNA"/>
</dbReference>
<reference evidence="1 2" key="1">
    <citation type="journal article" date="2013" name="Curr. Biol.">
        <title>The Genome of the Foraminiferan Reticulomyxa filosa.</title>
        <authorList>
            <person name="Glockner G."/>
            <person name="Hulsmann N."/>
            <person name="Schleicher M."/>
            <person name="Noegel A.A."/>
            <person name="Eichinger L."/>
            <person name="Gallinger C."/>
            <person name="Pawlowski J."/>
            <person name="Sierra R."/>
            <person name="Euteneuer U."/>
            <person name="Pillet L."/>
            <person name="Moustafa A."/>
            <person name="Platzer M."/>
            <person name="Groth M."/>
            <person name="Szafranski K."/>
            <person name="Schliwa M."/>
        </authorList>
    </citation>
    <scope>NUCLEOTIDE SEQUENCE [LARGE SCALE GENOMIC DNA]</scope>
</reference>
<comment type="caution">
    <text evidence="1">The sequence shown here is derived from an EMBL/GenBank/DDBJ whole genome shotgun (WGS) entry which is preliminary data.</text>
</comment>
<gene>
    <name evidence="1" type="ORF">RFI_39442</name>
</gene>
<sequence length="107" mass="12174">MSKSSSCDNCSSNDKTKSSMCGINVFCWQALVAKEEQADTENMFRSLETTSKGKEYSENGWLVKIDKDKQKPSSANYVIKLYRSPPQICFSIQDFNCRLVDSHQKTK</sequence>
<name>X6L971_RETFI</name>